<dbReference type="AlphaFoldDB" id="A0A2P2P3L0"/>
<organism evidence="1">
    <name type="scientific">Rhizophora mucronata</name>
    <name type="common">Asiatic mangrove</name>
    <dbReference type="NCBI Taxonomy" id="61149"/>
    <lineage>
        <taxon>Eukaryota</taxon>
        <taxon>Viridiplantae</taxon>
        <taxon>Streptophyta</taxon>
        <taxon>Embryophyta</taxon>
        <taxon>Tracheophyta</taxon>
        <taxon>Spermatophyta</taxon>
        <taxon>Magnoliopsida</taxon>
        <taxon>eudicotyledons</taxon>
        <taxon>Gunneridae</taxon>
        <taxon>Pentapetalae</taxon>
        <taxon>rosids</taxon>
        <taxon>fabids</taxon>
        <taxon>Malpighiales</taxon>
        <taxon>Rhizophoraceae</taxon>
        <taxon>Rhizophora</taxon>
    </lineage>
</organism>
<proteinExistence type="predicted"/>
<reference evidence="1" key="1">
    <citation type="submission" date="2018-02" db="EMBL/GenBank/DDBJ databases">
        <title>Rhizophora mucronata_Transcriptome.</title>
        <authorList>
            <person name="Meera S.P."/>
            <person name="Sreeshan A."/>
            <person name="Augustine A."/>
        </authorList>
    </citation>
    <scope>NUCLEOTIDE SEQUENCE</scope>
    <source>
        <tissue evidence="1">Leaf</tissue>
    </source>
</reference>
<accession>A0A2P2P3L0</accession>
<sequence>MKIKGDGAQYCQIRKTKIQSN</sequence>
<protein>
    <submittedName>
        <fullName evidence="1">Uncharacterized protein</fullName>
    </submittedName>
</protein>
<evidence type="ECO:0000313" key="1">
    <source>
        <dbReference type="EMBL" id="MBX49233.1"/>
    </source>
</evidence>
<dbReference type="EMBL" id="GGEC01068749">
    <property type="protein sequence ID" value="MBX49233.1"/>
    <property type="molecule type" value="Transcribed_RNA"/>
</dbReference>
<name>A0A2P2P3L0_RHIMU</name>